<name>G8R0V3_OWEHD</name>
<reference evidence="14 15" key="1">
    <citation type="journal article" date="2012" name="Stand. Genomic Sci.">
        <title>Genome sequence of the orange-pigmented seawater bacterium Owenweeksia hongkongensis type strain (UST20020801(T)).</title>
        <authorList>
            <person name="Riedel T."/>
            <person name="Held B."/>
            <person name="Nolan M."/>
            <person name="Lucas S."/>
            <person name="Lapidus A."/>
            <person name="Tice H."/>
            <person name="Del Rio T.G."/>
            <person name="Cheng J.F."/>
            <person name="Han C."/>
            <person name="Tapia R."/>
            <person name="Goodwin L.A."/>
            <person name="Pitluck S."/>
            <person name="Liolios K."/>
            <person name="Mavromatis K."/>
            <person name="Pagani I."/>
            <person name="Ivanova N."/>
            <person name="Mikhailova N."/>
            <person name="Pati A."/>
            <person name="Chen A."/>
            <person name="Palaniappan K."/>
            <person name="Rohde M."/>
            <person name="Tindall B.J."/>
            <person name="Detter J.C."/>
            <person name="Goker M."/>
            <person name="Woyke T."/>
            <person name="Bristow J."/>
            <person name="Eisen J.A."/>
            <person name="Markowitz V."/>
            <person name="Hugenholtz P."/>
            <person name="Klenk H.P."/>
            <person name="Kyrpides N.C."/>
        </authorList>
    </citation>
    <scope>NUCLEOTIDE SEQUENCE</scope>
    <source>
        <strain evidence="15">DSM 17368 / JCM 12287 / NRRL B-23963</strain>
    </source>
</reference>
<dbReference type="InterPro" id="IPR049278">
    <property type="entry name" value="MS_channel_C"/>
</dbReference>
<feature type="transmembrane region" description="Helical" evidence="11">
    <location>
        <begin position="25"/>
        <end position="48"/>
    </location>
</feature>
<sequence length="423" mass="47936">MEQTFNLNHWANEWLLAKGLEASTVAYITLGLDILLVLLVSFIVDFIARKLILNYVTRYVNKSKNTYDDVFLDKKVFHGLAHILPAVIILKSLPLVFDGVDFSITFLEKIIIIYLIVLITGVASKFLRSLEHIGLHSKRFEGKPVSSYVQVGRIVLYIAAAVVIISMVVGKSPITILTAFGAATAVILLIFRDTILGLVASIQISSNDMVRLGDWVSMDKYGADGDVIEINLTTVKVRNWDKTITTVPTYAFISDSFKNWRGMQSMGVRRIKRSIYIDISSVKFVTDEMRDRYKTFARVSQFVVERQAEIDAYNEETGVDTSELINGRHMTNIGVFRKYALNYIMAHPKIDQNETVMVRQLQPTEKGLPLEIYCFSNDIAWVNYENIQSDLFDHLLAAAERFELKIFQNPSGSDFRQLASTSE</sequence>
<keyword evidence="7" id="KW-0346">Stress response</keyword>
<keyword evidence="4" id="KW-0997">Cell inner membrane</keyword>
<gene>
    <name evidence="14" type="ordered locus">Oweho_2872</name>
</gene>
<evidence type="ECO:0000313" key="15">
    <source>
        <dbReference type="Proteomes" id="UP000005631"/>
    </source>
</evidence>
<feature type="transmembrane region" description="Helical" evidence="11">
    <location>
        <begin position="109"/>
        <end position="127"/>
    </location>
</feature>
<dbReference type="EMBL" id="CP003156">
    <property type="protein sequence ID" value="AEV33830.1"/>
    <property type="molecule type" value="Genomic_DNA"/>
</dbReference>
<dbReference type="InterPro" id="IPR006685">
    <property type="entry name" value="MscS_channel_2nd"/>
</dbReference>
<evidence type="ECO:0000256" key="7">
    <source>
        <dbReference type="ARBA" id="ARBA00023016"/>
    </source>
</evidence>
<evidence type="ECO:0000256" key="5">
    <source>
        <dbReference type="ARBA" id="ARBA00022692"/>
    </source>
</evidence>
<dbReference type="Pfam" id="PF21082">
    <property type="entry name" value="MS_channel_3rd"/>
    <property type="match status" value="1"/>
</dbReference>
<evidence type="ECO:0000256" key="3">
    <source>
        <dbReference type="ARBA" id="ARBA00022475"/>
    </source>
</evidence>
<dbReference type="HOGENOM" id="CLU_045354_1_0_10"/>
<evidence type="ECO:0000256" key="4">
    <source>
        <dbReference type="ARBA" id="ARBA00022519"/>
    </source>
</evidence>
<dbReference type="KEGG" id="oho:Oweho_2872"/>
<keyword evidence="15" id="KW-1185">Reference proteome</keyword>
<dbReference type="Proteomes" id="UP000005631">
    <property type="component" value="Chromosome"/>
</dbReference>
<evidence type="ECO:0000259" key="12">
    <source>
        <dbReference type="Pfam" id="PF00924"/>
    </source>
</evidence>
<dbReference type="Pfam" id="PF00924">
    <property type="entry name" value="MS_channel_2nd"/>
    <property type="match status" value="1"/>
</dbReference>
<evidence type="ECO:0000256" key="11">
    <source>
        <dbReference type="SAM" id="Phobius"/>
    </source>
</evidence>
<feature type="transmembrane region" description="Helical" evidence="11">
    <location>
        <begin position="174"/>
        <end position="191"/>
    </location>
</feature>
<feature type="domain" description="Mechanosensitive ion channel MscS C-terminal" evidence="13">
    <location>
        <begin position="341"/>
        <end position="405"/>
    </location>
</feature>
<feature type="transmembrane region" description="Helical" evidence="11">
    <location>
        <begin position="76"/>
        <end position="97"/>
    </location>
</feature>
<dbReference type="GO" id="GO:0005886">
    <property type="term" value="C:plasma membrane"/>
    <property type="evidence" value="ECO:0007669"/>
    <property type="project" value="UniProtKB-SubCell"/>
</dbReference>
<protein>
    <recommendedName>
        <fullName evidence="9">Mechanosensing system component YbdG</fullName>
    </recommendedName>
    <alternativeName>
        <fullName evidence="10">Mechanosensitive channel homolog YbdG</fullName>
    </alternativeName>
</protein>
<dbReference type="GO" id="GO:0071470">
    <property type="term" value="P:cellular response to osmotic stress"/>
    <property type="evidence" value="ECO:0007669"/>
    <property type="project" value="InterPro"/>
</dbReference>
<evidence type="ECO:0000256" key="8">
    <source>
        <dbReference type="ARBA" id="ARBA00023136"/>
    </source>
</evidence>
<dbReference type="SUPFAM" id="SSF50182">
    <property type="entry name" value="Sm-like ribonucleoproteins"/>
    <property type="match status" value="1"/>
</dbReference>
<dbReference type="Gene3D" id="2.30.30.60">
    <property type="match status" value="1"/>
</dbReference>
<feature type="domain" description="Mechanosensitive ion channel MscS" evidence="12">
    <location>
        <begin position="193"/>
        <end position="261"/>
    </location>
</feature>
<proteinExistence type="inferred from homology"/>
<evidence type="ECO:0000259" key="13">
    <source>
        <dbReference type="Pfam" id="PF21082"/>
    </source>
</evidence>
<evidence type="ECO:0000313" key="14">
    <source>
        <dbReference type="EMBL" id="AEV33830.1"/>
    </source>
</evidence>
<evidence type="ECO:0000256" key="10">
    <source>
        <dbReference type="ARBA" id="ARBA00093659"/>
    </source>
</evidence>
<dbReference type="GO" id="GO:0008381">
    <property type="term" value="F:mechanosensitive monoatomic ion channel activity"/>
    <property type="evidence" value="ECO:0007669"/>
    <property type="project" value="InterPro"/>
</dbReference>
<evidence type="ECO:0000256" key="6">
    <source>
        <dbReference type="ARBA" id="ARBA00022989"/>
    </source>
</evidence>
<evidence type="ECO:0000256" key="2">
    <source>
        <dbReference type="ARBA" id="ARBA00008017"/>
    </source>
</evidence>
<dbReference type="InterPro" id="IPR010920">
    <property type="entry name" value="LSM_dom_sf"/>
</dbReference>
<keyword evidence="3" id="KW-1003">Cell membrane</keyword>
<dbReference type="InterPro" id="IPR030192">
    <property type="entry name" value="YbdG"/>
</dbReference>
<dbReference type="OrthoDB" id="9775207at2"/>
<dbReference type="AlphaFoldDB" id="G8R0V3"/>
<dbReference type="RefSeq" id="WP_014203179.1">
    <property type="nucleotide sequence ID" value="NC_016599.1"/>
</dbReference>
<comment type="subcellular location">
    <subcellularLocation>
        <location evidence="1">Cell inner membrane</location>
        <topology evidence="1">Multi-pass membrane protein</topology>
    </subcellularLocation>
</comment>
<comment type="similarity">
    <text evidence="2">Belongs to the MscS (TC 1.A.23) family.</text>
</comment>
<keyword evidence="5 11" id="KW-0812">Transmembrane</keyword>
<feature type="transmembrane region" description="Helical" evidence="11">
    <location>
        <begin position="148"/>
        <end position="168"/>
    </location>
</feature>
<accession>G8R0V3</accession>
<keyword evidence="8 11" id="KW-0472">Membrane</keyword>
<dbReference type="PANTHER" id="PTHR30414">
    <property type="entry name" value="MINICONDUCTANCE MECHANOSENSITIVE CHANNEL YBDG"/>
    <property type="match status" value="1"/>
</dbReference>
<evidence type="ECO:0000256" key="1">
    <source>
        <dbReference type="ARBA" id="ARBA00004429"/>
    </source>
</evidence>
<dbReference type="PANTHER" id="PTHR30414:SF0">
    <property type="entry name" value="MINICONDUCTANCE MECHANOSENSITIVE CHANNEL YBDG"/>
    <property type="match status" value="1"/>
</dbReference>
<dbReference type="FunFam" id="2.30.30.60:FF:000002">
    <property type="entry name" value="Mechanosensitive ion channel family protein"/>
    <property type="match status" value="1"/>
</dbReference>
<keyword evidence="6 11" id="KW-1133">Transmembrane helix</keyword>
<organism evidence="14 15">
    <name type="scientific">Owenweeksia hongkongensis (strain DSM 17368 / CIP 108786 / JCM 12287 / NRRL B-23963 / UST20020801)</name>
    <dbReference type="NCBI Taxonomy" id="926562"/>
    <lineage>
        <taxon>Bacteria</taxon>
        <taxon>Pseudomonadati</taxon>
        <taxon>Bacteroidota</taxon>
        <taxon>Flavobacteriia</taxon>
        <taxon>Flavobacteriales</taxon>
        <taxon>Owenweeksiaceae</taxon>
        <taxon>Owenweeksia</taxon>
    </lineage>
</organism>
<dbReference type="eggNOG" id="COG0668">
    <property type="taxonomic scope" value="Bacteria"/>
</dbReference>
<dbReference type="InterPro" id="IPR023408">
    <property type="entry name" value="MscS_beta-dom_sf"/>
</dbReference>
<evidence type="ECO:0000256" key="9">
    <source>
        <dbReference type="ARBA" id="ARBA00093630"/>
    </source>
</evidence>
<dbReference type="PATRIC" id="fig|926562.3.peg.2889"/>